<accession>A0A7C1IG13</accession>
<comment type="caution">
    <text evidence="1">The sequence shown here is derived from an EMBL/GenBank/DDBJ whole genome shotgun (WGS) entry which is preliminary data.</text>
</comment>
<dbReference type="AlphaFoldDB" id="A0A7C1IG13"/>
<proteinExistence type="predicted"/>
<organism evidence="1">
    <name type="scientific">Fervidicoccus fontis</name>
    <dbReference type="NCBI Taxonomy" id="683846"/>
    <lineage>
        <taxon>Archaea</taxon>
        <taxon>Thermoproteota</taxon>
        <taxon>Thermoprotei</taxon>
        <taxon>Fervidicoccales</taxon>
        <taxon>Fervidicoccaceae</taxon>
        <taxon>Fervidicoccus</taxon>
    </lineage>
</organism>
<reference evidence="1" key="1">
    <citation type="journal article" date="2020" name="mSystems">
        <title>Genome- and Community-Level Interaction Insights into Carbon Utilization and Element Cycling Functions of Hydrothermarchaeota in Hydrothermal Sediment.</title>
        <authorList>
            <person name="Zhou Z."/>
            <person name="Liu Y."/>
            <person name="Xu W."/>
            <person name="Pan J."/>
            <person name="Luo Z.H."/>
            <person name="Li M."/>
        </authorList>
    </citation>
    <scope>NUCLEOTIDE SEQUENCE [LARGE SCALE GENOMIC DNA]</scope>
    <source>
        <strain evidence="1">SpSt-123</strain>
    </source>
</reference>
<dbReference type="EMBL" id="DSDY01000158">
    <property type="protein sequence ID" value="HDS10991.1"/>
    <property type="molecule type" value="Genomic_DNA"/>
</dbReference>
<name>A0A7C1IG13_9CREN</name>
<evidence type="ECO:0000313" key="1">
    <source>
        <dbReference type="EMBL" id="HDS10991.1"/>
    </source>
</evidence>
<sequence length="59" mass="6652">MKVEAFDVKARKKVVIENPEIVTLKNGRLAARGKSPLTGITVYKILSKKEAEELQKKKK</sequence>
<gene>
    <name evidence="1" type="ORF">ENO04_05215</name>
</gene>
<protein>
    <submittedName>
        <fullName evidence="1">Uncharacterized protein</fullName>
    </submittedName>
</protein>